<evidence type="ECO:0000259" key="6">
    <source>
        <dbReference type="Pfam" id="PF02518"/>
    </source>
</evidence>
<protein>
    <submittedName>
        <fullName evidence="7">Tetratricopeptide repeat protein</fullName>
    </submittedName>
</protein>
<dbReference type="InterPro" id="IPR019734">
    <property type="entry name" value="TPR_rpt"/>
</dbReference>
<evidence type="ECO:0000256" key="3">
    <source>
        <dbReference type="ARBA" id="ARBA00023012"/>
    </source>
</evidence>
<keyword evidence="1" id="KW-0808">Transferase</keyword>
<dbReference type="InterPro" id="IPR011990">
    <property type="entry name" value="TPR-like_helical_dom_sf"/>
</dbReference>
<dbReference type="PROSITE" id="PS50005">
    <property type="entry name" value="TPR"/>
    <property type="match status" value="1"/>
</dbReference>
<feature type="transmembrane region" description="Helical" evidence="5">
    <location>
        <begin position="356"/>
        <end position="377"/>
    </location>
</feature>
<keyword evidence="5" id="KW-0472">Membrane</keyword>
<keyword evidence="5" id="KW-0812">Transmembrane</keyword>
<comment type="caution">
    <text evidence="7">The sequence shown here is derived from an EMBL/GenBank/DDBJ whole genome shotgun (WGS) entry which is preliminary data.</text>
</comment>
<name>A0A3S0UZD7_9FLAO</name>
<evidence type="ECO:0000256" key="2">
    <source>
        <dbReference type="ARBA" id="ARBA00022777"/>
    </source>
</evidence>
<evidence type="ECO:0000256" key="1">
    <source>
        <dbReference type="ARBA" id="ARBA00022679"/>
    </source>
</evidence>
<dbReference type="CDD" id="cd16917">
    <property type="entry name" value="HATPase_UhpB-NarQ-NarX-like"/>
    <property type="match status" value="1"/>
</dbReference>
<organism evidence="7 8">
    <name type="scientific">Flavobacterium bomense</name>
    <dbReference type="NCBI Taxonomy" id="2497483"/>
    <lineage>
        <taxon>Bacteria</taxon>
        <taxon>Pseudomonadati</taxon>
        <taxon>Bacteroidota</taxon>
        <taxon>Flavobacteriia</taxon>
        <taxon>Flavobacteriales</taxon>
        <taxon>Flavobacteriaceae</taxon>
        <taxon>Flavobacterium</taxon>
    </lineage>
</organism>
<dbReference type="Proteomes" id="UP000280825">
    <property type="component" value="Unassembled WGS sequence"/>
</dbReference>
<dbReference type="GO" id="GO:0016301">
    <property type="term" value="F:kinase activity"/>
    <property type="evidence" value="ECO:0007669"/>
    <property type="project" value="UniProtKB-KW"/>
</dbReference>
<dbReference type="SMART" id="SM00028">
    <property type="entry name" value="TPR"/>
    <property type="match status" value="3"/>
</dbReference>
<accession>A0A3S0UZD7</accession>
<keyword evidence="8" id="KW-1185">Reference proteome</keyword>
<dbReference type="Gene3D" id="3.30.565.10">
    <property type="entry name" value="Histidine kinase-like ATPase, C-terminal domain"/>
    <property type="match status" value="1"/>
</dbReference>
<dbReference type="PROSITE" id="PS51257">
    <property type="entry name" value="PROKAR_LIPOPROTEIN"/>
    <property type="match status" value="1"/>
</dbReference>
<proteinExistence type="predicted"/>
<evidence type="ECO:0000256" key="5">
    <source>
        <dbReference type="SAM" id="Phobius"/>
    </source>
</evidence>
<evidence type="ECO:0000313" key="8">
    <source>
        <dbReference type="Proteomes" id="UP000280825"/>
    </source>
</evidence>
<dbReference type="PANTHER" id="PTHR24421">
    <property type="entry name" value="NITRATE/NITRITE SENSOR PROTEIN NARX-RELATED"/>
    <property type="match status" value="1"/>
</dbReference>
<dbReference type="InterPro" id="IPR036890">
    <property type="entry name" value="HATPase_C_sf"/>
</dbReference>
<dbReference type="InterPro" id="IPR003594">
    <property type="entry name" value="HATPase_dom"/>
</dbReference>
<dbReference type="SUPFAM" id="SSF48452">
    <property type="entry name" value="TPR-like"/>
    <property type="match status" value="2"/>
</dbReference>
<keyword evidence="2" id="KW-0418">Kinase</keyword>
<dbReference type="AlphaFoldDB" id="A0A3S0UZD7"/>
<gene>
    <name evidence="7" type="ORF">EKL98_06860</name>
</gene>
<dbReference type="GO" id="GO:0000160">
    <property type="term" value="P:phosphorelay signal transduction system"/>
    <property type="evidence" value="ECO:0007669"/>
    <property type="project" value="UniProtKB-KW"/>
</dbReference>
<dbReference type="SUPFAM" id="SSF55874">
    <property type="entry name" value="ATPase domain of HSP90 chaperone/DNA topoisomerase II/histidine kinase"/>
    <property type="match status" value="1"/>
</dbReference>
<evidence type="ECO:0000256" key="4">
    <source>
        <dbReference type="PROSITE-ProRule" id="PRU00339"/>
    </source>
</evidence>
<keyword evidence="3" id="KW-0902">Two-component regulatory system</keyword>
<dbReference type="EMBL" id="RYDJ01000005">
    <property type="protein sequence ID" value="RTZ05636.1"/>
    <property type="molecule type" value="Genomic_DNA"/>
</dbReference>
<evidence type="ECO:0000313" key="7">
    <source>
        <dbReference type="EMBL" id="RTZ05636.1"/>
    </source>
</evidence>
<keyword evidence="4" id="KW-0802">TPR repeat</keyword>
<feature type="domain" description="Histidine kinase/HSP90-like ATPase" evidence="6">
    <location>
        <begin position="491"/>
        <end position="578"/>
    </location>
</feature>
<sequence>MYFRGMKLKKLNSPFLISLILLFTGFISCKKESNIATQIKSNPHYQQHFLRAEKHFENQVYDSAFYYYNESKLACNEGTDTGKIIYSLLKMAVIQQIQGDYLSSETTATEAISLFQKTTNRYYKCAVYNILGINYERLYDYDNAILYYNKALNQIPDESQKTILTNNIAVAYIGKNDYKSALQLLLPLTLHTNISNDEENNARVLDNLGYCYFKMGDSRSLYYLNTALIIRKKIKDDFGITTSYLNIAEFYKKSNPGLSYKYAQLAYEKATKINNVDDRLKAIALLIRNSVGKETKKFSILHLHINDSINKARQKAKNQFAKIKYDSKKDKDENLELKTQKIENALLLEKQKNRNLILSFVIVFTLIISISAANFLMAKNRREKVKISYTTEIRISKKLHDELANDVYQTMAFAETQDLSTAQNKEVLLTSLDTIYSRTRNISRENSTIEAGALFETSLKEMMSGFQTNEINILTNGMDTIQWNAINSTKKITLYRVVQELLVNMKKHSQCSLVVLTFKKNKNKLQVDYTDNGIGATLEELTSTNGLQNVENRIHAIKGTLNFDSKSNKGFRVRFIFPI</sequence>
<dbReference type="PANTHER" id="PTHR24421:SF60">
    <property type="entry name" value="SENSOR HISTIDINE KINASE COMP"/>
    <property type="match status" value="1"/>
</dbReference>
<reference evidence="7 8" key="1">
    <citation type="submission" date="2018-12" db="EMBL/GenBank/DDBJ databases">
        <title>Flavobacterium sp. nov., isolated from glacier ice.</title>
        <authorList>
            <person name="Liu Q."/>
            <person name="Xin Y.-H."/>
        </authorList>
    </citation>
    <scope>NUCLEOTIDE SEQUENCE [LARGE SCALE GENOMIC DNA]</scope>
    <source>
        <strain evidence="7 8">RB1N8</strain>
    </source>
</reference>
<dbReference type="Pfam" id="PF13424">
    <property type="entry name" value="TPR_12"/>
    <property type="match status" value="1"/>
</dbReference>
<dbReference type="Gene3D" id="1.25.40.10">
    <property type="entry name" value="Tetratricopeptide repeat domain"/>
    <property type="match status" value="2"/>
</dbReference>
<dbReference type="InterPro" id="IPR050482">
    <property type="entry name" value="Sensor_HK_TwoCompSys"/>
</dbReference>
<feature type="repeat" description="TPR" evidence="4">
    <location>
        <begin position="125"/>
        <end position="158"/>
    </location>
</feature>
<dbReference type="Pfam" id="PF02518">
    <property type="entry name" value="HATPase_c"/>
    <property type="match status" value="1"/>
</dbReference>
<keyword evidence="5" id="KW-1133">Transmembrane helix</keyword>